<evidence type="ECO:0000256" key="3">
    <source>
        <dbReference type="ARBA" id="ARBA00022723"/>
    </source>
</evidence>
<dbReference type="InterPro" id="IPR009056">
    <property type="entry name" value="Cyt_c-like_dom"/>
</dbReference>
<dbReference type="PRINTS" id="PR00604">
    <property type="entry name" value="CYTCHRMECIAB"/>
</dbReference>
<dbReference type="InterPro" id="IPR036909">
    <property type="entry name" value="Cyt_c-like_dom_sf"/>
</dbReference>
<accession>A0ABQ5UQT7</accession>
<evidence type="ECO:0000256" key="2">
    <source>
        <dbReference type="ARBA" id="ARBA00022617"/>
    </source>
</evidence>
<feature type="domain" description="Cytochrome c" evidence="7">
    <location>
        <begin position="72"/>
        <end position="175"/>
    </location>
</feature>
<dbReference type="Proteomes" id="UP001161405">
    <property type="component" value="Unassembled WGS sequence"/>
</dbReference>
<keyword evidence="9" id="KW-1185">Reference proteome</keyword>
<organism evidence="8 9">
    <name type="scientific">Maritalea porphyrae</name>
    <dbReference type="NCBI Taxonomy" id="880732"/>
    <lineage>
        <taxon>Bacteria</taxon>
        <taxon>Pseudomonadati</taxon>
        <taxon>Pseudomonadota</taxon>
        <taxon>Alphaproteobacteria</taxon>
        <taxon>Hyphomicrobiales</taxon>
        <taxon>Devosiaceae</taxon>
        <taxon>Maritalea</taxon>
    </lineage>
</organism>
<evidence type="ECO:0000256" key="4">
    <source>
        <dbReference type="ARBA" id="ARBA00022982"/>
    </source>
</evidence>
<dbReference type="Pfam" id="PF00034">
    <property type="entry name" value="Cytochrom_C"/>
    <property type="match status" value="1"/>
</dbReference>
<gene>
    <name evidence="8" type="primary">cycM</name>
    <name evidence="8" type="ORF">GCM10007879_17100</name>
</gene>
<dbReference type="InterPro" id="IPR002327">
    <property type="entry name" value="Cyt_c_1A/1B"/>
</dbReference>
<keyword evidence="2 6" id="KW-0349">Heme</keyword>
<proteinExistence type="predicted"/>
<dbReference type="RefSeq" id="WP_284363633.1">
    <property type="nucleotide sequence ID" value="NZ_BSNI01000002.1"/>
</dbReference>
<comment type="caution">
    <text evidence="8">The sequence shown here is derived from an EMBL/GenBank/DDBJ whole genome shotgun (WGS) entry which is preliminary data.</text>
</comment>
<dbReference type="PROSITE" id="PS51007">
    <property type="entry name" value="CYTC"/>
    <property type="match status" value="1"/>
</dbReference>
<keyword evidence="3 6" id="KW-0479">Metal-binding</keyword>
<name>A0ABQ5UQT7_9HYPH</name>
<evidence type="ECO:0000256" key="1">
    <source>
        <dbReference type="ARBA" id="ARBA00022448"/>
    </source>
</evidence>
<dbReference type="PANTHER" id="PTHR11961">
    <property type="entry name" value="CYTOCHROME C"/>
    <property type="match status" value="1"/>
</dbReference>
<evidence type="ECO:0000259" key="7">
    <source>
        <dbReference type="PROSITE" id="PS51007"/>
    </source>
</evidence>
<keyword evidence="4" id="KW-0249">Electron transport</keyword>
<evidence type="ECO:0000256" key="5">
    <source>
        <dbReference type="ARBA" id="ARBA00023004"/>
    </source>
</evidence>
<dbReference type="SUPFAM" id="SSF46626">
    <property type="entry name" value="Cytochrome c"/>
    <property type="match status" value="1"/>
</dbReference>
<sequence length="184" mass="19533">MNWIDLQKIFGAVLGTLLFIMAGGFLAESIYHPVAGEGGGYTIEVADAGHGDDHGEEAAVEEVSLAALLANADASKGEKVIKKCTACHSFDEGGANKVGPALYDIVGRTIAGVDGFGYSDVFNEYKAEGRTWTYEDLDAFLLKPKDYAPGTKMSFAGLKKETDRADLLAYLQTLSAAPVAFPTE</sequence>
<dbReference type="EMBL" id="BSNI01000002">
    <property type="protein sequence ID" value="GLQ17461.1"/>
    <property type="molecule type" value="Genomic_DNA"/>
</dbReference>
<keyword evidence="5 6" id="KW-0408">Iron</keyword>
<evidence type="ECO:0000256" key="6">
    <source>
        <dbReference type="PROSITE-ProRule" id="PRU00433"/>
    </source>
</evidence>
<protein>
    <submittedName>
        <fullName evidence="8">Cytochrome c family protein</fullName>
    </submittedName>
</protein>
<evidence type="ECO:0000313" key="9">
    <source>
        <dbReference type="Proteomes" id="UP001161405"/>
    </source>
</evidence>
<reference evidence="8" key="2">
    <citation type="submission" date="2023-01" db="EMBL/GenBank/DDBJ databases">
        <title>Draft genome sequence of Maritalea porphyrae strain NBRC 107169.</title>
        <authorList>
            <person name="Sun Q."/>
            <person name="Mori K."/>
        </authorList>
    </citation>
    <scope>NUCLEOTIDE SEQUENCE</scope>
    <source>
        <strain evidence="8">NBRC 107169</strain>
    </source>
</reference>
<reference evidence="8" key="1">
    <citation type="journal article" date="2014" name="Int. J. Syst. Evol. Microbiol.">
        <title>Complete genome of a new Firmicutes species belonging to the dominant human colonic microbiota ('Ruminococcus bicirculans') reveals two chromosomes and a selective capacity to utilize plant glucans.</title>
        <authorList>
            <consortium name="NISC Comparative Sequencing Program"/>
            <person name="Wegmann U."/>
            <person name="Louis P."/>
            <person name="Goesmann A."/>
            <person name="Henrissat B."/>
            <person name="Duncan S.H."/>
            <person name="Flint H.J."/>
        </authorList>
    </citation>
    <scope>NUCLEOTIDE SEQUENCE</scope>
    <source>
        <strain evidence="8">NBRC 107169</strain>
    </source>
</reference>
<evidence type="ECO:0000313" key="8">
    <source>
        <dbReference type="EMBL" id="GLQ17461.1"/>
    </source>
</evidence>
<dbReference type="Gene3D" id="1.10.760.10">
    <property type="entry name" value="Cytochrome c-like domain"/>
    <property type="match status" value="1"/>
</dbReference>
<keyword evidence="1" id="KW-0813">Transport</keyword>